<keyword evidence="3" id="KW-1185">Reference proteome</keyword>
<protein>
    <submittedName>
        <fullName evidence="2">Uncharacterized protein</fullName>
    </submittedName>
</protein>
<proteinExistence type="predicted"/>
<evidence type="ECO:0000313" key="3">
    <source>
        <dbReference type="Proteomes" id="UP000241690"/>
    </source>
</evidence>
<reference evidence="2 3" key="1">
    <citation type="submission" date="2016-07" db="EMBL/GenBank/DDBJ databases">
        <title>Multiple horizontal gene transfer events from other fungi enriched the ability of initially mycotrophic Trichoderma (Ascomycota) to feed on dead plant biomass.</title>
        <authorList>
            <consortium name="DOE Joint Genome Institute"/>
            <person name="Aerts A."/>
            <person name="Atanasova L."/>
            <person name="Chenthamara K."/>
            <person name="Zhang J."/>
            <person name="Grujic M."/>
            <person name="Henrissat B."/>
            <person name="Kuo A."/>
            <person name="Salamov A."/>
            <person name="Lipzen A."/>
            <person name="Labutti K."/>
            <person name="Barry K."/>
            <person name="Miao Y."/>
            <person name="Rahimi M.J."/>
            <person name="Shen Q."/>
            <person name="Grigoriev I.V."/>
            <person name="Kubicek C.P."/>
            <person name="Druzhinina I.S."/>
        </authorList>
    </citation>
    <scope>NUCLEOTIDE SEQUENCE [LARGE SCALE GENOMIC DNA]</scope>
    <source>
        <strain evidence="2 3">CBS 226.95</strain>
    </source>
</reference>
<gene>
    <name evidence="2" type="ORF">M431DRAFT_419898</name>
</gene>
<keyword evidence="1" id="KW-0472">Membrane</keyword>
<dbReference type="Proteomes" id="UP000241690">
    <property type="component" value="Unassembled WGS sequence"/>
</dbReference>
<keyword evidence="1" id="KW-0812">Transmembrane</keyword>
<name>A0A2T4AGG9_TRIHA</name>
<evidence type="ECO:0000256" key="1">
    <source>
        <dbReference type="SAM" id="Phobius"/>
    </source>
</evidence>
<organism evidence="2 3">
    <name type="scientific">Trichoderma harzianum CBS 226.95</name>
    <dbReference type="NCBI Taxonomy" id="983964"/>
    <lineage>
        <taxon>Eukaryota</taxon>
        <taxon>Fungi</taxon>
        <taxon>Dikarya</taxon>
        <taxon>Ascomycota</taxon>
        <taxon>Pezizomycotina</taxon>
        <taxon>Sordariomycetes</taxon>
        <taxon>Hypocreomycetidae</taxon>
        <taxon>Hypocreales</taxon>
        <taxon>Hypocreaceae</taxon>
        <taxon>Trichoderma</taxon>
    </lineage>
</organism>
<dbReference type="AlphaFoldDB" id="A0A2T4AGG9"/>
<keyword evidence="1" id="KW-1133">Transmembrane helix</keyword>
<dbReference type="GeneID" id="36623574"/>
<dbReference type="RefSeq" id="XP_024775856.1">
    <property type="nucleotide sequence ID" value="XM_024915008.1"/>
</dbReference>
<evidence type="ECO:0000313" key="2">
    <source>
        <dbReference type="EMBL" id="PTB56179.1"/>
    </source>
</evidence>
<feature type="transmembrane region" description="Helical" evidence="1">
    <location>
        <begin position="42"/>
        <end position="66"/>
    </location>
</feature>
<sequence length="91" mass="10171">MEKGRGSKMERCKAPLRRGKTCIGLTKGKPKKFTQDTPDEKVVAFVPWILGEFLFCSGVIFHPVLFSFNPSLVSFFSSLFLSSLFCFISGV</sequence>
<dbReference type="EMBL" id="KZ679679">
    <property type="protein sequence ID" value="PTB56179.1"/>
    <property type="molecule type" value="Genomic_DNA"/>
</dbReference>
<accession>A0A2T4AGG9</accession>
<feature type="transmembrane region" description="Helical" evidence="1">
    <location>
        <begin position="72"/>
        <end position="90"/>
    </location>
</feature>